<accession>A0A7G8Q1X9</accession>
<organism evidence="1 2">
    <name type="scientific">Dyella telluris</name>
    <dbReference type="NCBI Taxonomy" id="2763498"/>
    <lineage>
        <taxon>Bacteria</taxon>
        <taxon>Pseudomonadati</taxon>
        <taxon>Pseudomonadota</taxon>
        <taxon>Gammaproteobacteria</taxon>
        <taxon>Lysobacterales</taxon>
        <taxon>Rhodanobacteraceae</taxon>
        <taxon>Dyella</taxon>
    </lineage>
</organism>
<protein>
    <submittedName>
        <fullName evidence="1">Uncharacterized protein</fullName>
    </submittedName>
</protein>
<reference evidence="1 2" key="1">
    <citation type="submission" date="2020-08" db="EMBL/GenBank/DDBJ databases">
        <title>Dyella sp. G9 isolated from forest soil.</title>
        <authorList>
            <person name="Fu J."/>
            <person name="Qiu L."/>
        </authorList>
    </citation>
    <scope>NUCLEOTIDE SEQUENCE [LARGE SCALE GENOMIC DNA]</scope>
    <source>
        <strain evidence="1 2">G9</strain>
    </source>
</reference>
<sequence length="71" mass="7741">MNMNFNVVDEADHELQVLCEVDQLQGRVAWRAHIYGAGSAQEELSGEAVDQDAVSGHVQAEVLDRGIFAIS</sequence>
<dbReference type="KEGG" id="dtl:H8F01_17120"/>
<dbReference type="EMBL" id="CP060412">
    <property type="protein sequence ID" value="QNK00787.1"/>
    <property type="molecule type" value="Genomic_DNA"/>
</dbReference>
<dbReference type="AlphaFoldDB" id="A0A7G8Q1X9"/>
<name>A0A7G8Q1X9_9GAMM</name>
<evidence type="ECO:0000313" key="1">
    <source>
        <dbReference type="EMBL" id="QNK00787.1"/>
    </source>
</evidence>
<dbReference type="RefSeq" id="WP_187056259.1">
    <property type="nucleotide sequence ID" value="NZ_CP060412.1"/>
</dbReference>
<proteinExistence type="predicted"/>
<gene>
    <name evidence="1" type="ORF">H8F01_17120</name>
</gene>
<dbReference type="Proteomes" id="UP000515873">
    <property type="component" value="Chromosome"/>
</dbReference>
<keyword evidence="2" id="KW-1185">Reference proteome</keyword>
<evidence type="ECO:0000313" key="2">
    <source>
        <dbReference type="Proteomes" id="UP000515873"/>
    </source>
</evidence>